<evidence type="ECO:0008006" key="3">
    <source>
        <dbReference type="Google" id="ProtNLM"/>
    </source>
</evidence>
<accession>A0A6G1J4J7</accession>
<dbReference type="OrthoDB" id="3800738at2759"/>
<reference evidence="1" key="1">
    <citation type="journal article" date="2020" name="Stud. Mycol.">
        <title>101 Dothideomycetes genomes: a test case for predicting lifestyles and emergence of pathogens.</title>
        <authorList>
            <person name="Haridas S."/>
            <person name="Albert R."/>
            <person name="Binder M."/>
            <person name="Bloem J."/>
            <person name="Labutti K."/>
            <person name="Salamov A."/>
            <person name="Andreopoulos B."/>
            <person name="Baker S."/>
            <person name="Barry K."/>
            <person name="Bills G."/>
            <person name="Bluhm B."/>
            <person name="Cannon C."/>
            <person name="Castanera R."/>
            <person name="Culley D."/>
            <person name="Daum C."/>
            <person name="Ezra D."/>
            <person name="Gonzalez J."/>
            <person name="Henrissat B."/>
            <person name="Kuo A."/>
            <person name="Liang C."/>
            <person name="Lipzen A."/>
            <person name="Lutzoni F."/>
            <person name="Magnuson J."/>
            <person name="Mondo S."/>
            <person name="Nolan M."/>
            <person name="Ohm R."/>
            <person name="Pangilinan J."/>
            <person name="Park H.-J."/>
            <person name="Ramirez L."/>
            <person name="Alfaro M."/>
            <person name="Sun H."/>
            <person name="Tritt A."/>
            <person name="Yoshinaga Y."/>
            <person name="Zwiers L.-H."/>
            <person name="Turgeon B."/>
            <person name="Goodwin S."/>
            <person name="Spatafora J."/>
            <person name="Crous P."/>
            <person name="Grigoriev I."/>
        </authorList>
    </citation>
    <scope>NUCLEOTIDE SEQUENCE</scope>
    <source>
        <strain evidence="1">CBS 122367</strain>
    </source>
</reference>
<organism evidence="1 2">
    <name type="scientific">Lentithecium fluviatile CBS 122367</name>
    <dbReference type="NCBI Taxonomy" id="1168545"/>
    <lineage>
        <taxon>Eukaryota</taxon>
        <taxon>Fungi</taxon>
        <taxon>Dikarya</taxon>
        <taxon>Ascomycota</taxon>
        <taxon>Pezizomycotina</taxon>
        <taxon>Dothideomycetes</taxon>
        <taxon>Pleosporomycetidae</taxon>
        <taxon>Pleosporales</taxon>
        <taxon>Massarineae</taxon>
        <taxon>Lentitheciaceae</taxon>
        <taxon>Lentithecium</taxon>
    </lineage>
</organism>
<proteinExistence type="predicted"/>
<protein>
    <recommendedName>
        <fullName evidence="3">F-box domain-containing protein</fullName>
    </recommendedName>
</protein>
<dbReference type="EMBL" id="MU005579">
    <property type="protein sequence ID" value="KAF2685140.1"/>
    <property type="molecule type" value="Genomic_DNA"/>
</dbReference>
<keyword evidence="2" id="KW-1185">Reference proteome</keyword>
<evidence type="ECO:0000313" key="2">
    <source>
        <dbReference type="Proteomes" id="UP000799291"/>
    </source>
</evidence>
<dbReference type="AlphaFoldDB" id="A0A6G1J4J7"/>
<name>A0A6G1J4J7_9PLEO</name>
<dbReference type="SUPFAM" id="SSF81383">
    <property type="entry name" value="F-box domain"/>
    <property type="match status" value="1"/>
</dbReference>
<dbReference type="Proteomes" id="UP000799291">
    <property type="component" value="Unassembled WGS sequence"/>
</dbReference>
<dbReference type="InterPro" id="IPR036047">
    <property type="entry name" value="F-box-like_dom_sf"/>
</dbReference>
<sequence length="137" mass="15624">MSPSTSTTRTLTTPELLELILFHLPPRPLLLAQRVRKTWHTLISTSPTLQTALYFRAPASPSPSQQYTLNPLITSAFPFLLTPHRILSEAESQDYDIRFGHLERAPDPSPVLRDPIKAFLYSDWVGNERAWKRKEAS</sequence>
<gene>
    <name evidence="1" type="ORF">K458DRAFT_403376</name>
</gene>
<evidence type="ECO:0000313" key="1">
    <source>
        <dbReference type="EMBL" id="KAF2685140.1"/>
    </source>
</evidence>